<dbReference type="GO" id="GO:0008270">
    <property type="term" value="F:zinc ion binding"/>
    <property type="evidence" value="ECO:0007669"/>
    <property type="project" value="UniProtKB-KW"/>
</dbReference>
<dbReference type="PANTHER" id="PTHR13793">
    <property type="entry name" value="PHD FINGER PROTEINS"/>
    <property type="match status" value="1"/>
</dbReference>
<dbReference type="CDD" id="cd15571">
    <property type="entry name" value="ePHD"/>
    <property type="match status" value="1"/>
</dbReference>
<dbReference type="InterPro" id="IPR019787">
    <property type="entry name" value="Znf_PHD-finger"/>
</dbReference>
<feature type="compositionally biased region" description="Basic and acidic residues" evidence="5">
    <location>
        <begin position="421"/>
        <end position="454"/>
    </location>
</feature>
<proteinExistence type="predicted"/>
<dbReference type="InterPro" id="IPR001965">
    <property type="entry name" value="Znf_PHD"/>
</dbReference>
<gene>
    <name evidence="8" type="ORF">ECRASSUSDP1_LOCUS25788</name>
</gene>
<dbReference type="Gene3D" id="3.30.40.10">
    <property type="entry name" value="Zinc/RING finger domain, C3HC4 (zinc finger)"/>
    <property type="match status" value="2"/>
</dbReference>
<dbReference type="PROSITE" id="PS01359">
    <property type="entry name" value="ZF_PHD_1"/>
    <property type="match status" value="1"/>
</dbReference>
<evidence type="ECO:0000256" key="5">
    <source>
        <dbReference type="SAM" id="MobiDB-lite"/>
    </source>
</evidence>
<evidence type="ECO:0000256" key="3">
    <source>
        <dbReference type="ARBA" id="ARBA00022833"/>
    </source>
</evidence>
<dbReference type="InterPro" id="IPR019786">
    <property type="entry name" value="Zinc_finger_PHD-type_CS"/>
</dbReference>
<evidence type="ECO:0000313" key="8">
    <source>
        <dbReference type="EMBL" id="CAI2384265.1"/>
    </source>
</evidence>
<feature type="region of interest" description="Disordered" evidence="5">
    <location>
        <begin position="839"/>
        <end position="863"/>
    </location>
</feature>
<keyword evidence="3" id="KW-0862">Zinc</keyword>
<feature type="region of interest" description="Disordered" evidence="5">
    <location>
        <begin position="387"/>
        <end position="511"/>
    </location>
</feature>
<dbReference type="PROSITE" id="PS50016">
    <property type="entry name" value="ZF_PHD_2"/>
    <property type="match status" value="1"/>
</dbReference>
<feature type="compositionally biased region" description="Basic and acidic residues" evidence="5">
    <location>
        <begin position="500"/>
        <end position="511"/>
    </location>
</feature>
<feature type="domain" description="PHD-type" evidence="7">
    <location>
        <begin position="231"/>
        <end position="349"/>
    </location>
</feature>
<comment type="caution">
    <text evidence="8">The sequence shown here is derived from an EMBL/GenBank/DDBJ whole genome shotgun (WGS) entry which is preliminary data.</text>
</comment>
<keyword evidence="9" id="KW-1185">Reference proteome</keyword>
<keyword evidence="2 4" id="KW-0863">Zinc-finger</keyword>
<dbReference type="InterPro" id="IPR013083">
    <property type="entry name" value="Znf_RING/FYVE/PHD"/>
</dbReference>
<feature type="region of interest" description="Disordered" evidence="5">
    <location>
        <begin position="537"/>
        <end position="575"/>
    </location>
</feature>
<feature type="compositionally biased region" description="Acidic residues" evidence="5">
    <location>
        <begin position="853"/>
        <end position="863"/>
    </location>
</feature>
<evidence type="ECO:0000256" key="1">
    <source>
        <dbReference type="ARBA" id="ARBA00022723"/>
    </source>
</evidence>
<dbReference type="Pfam" id="PF13831">
    <property type="entry name" value="PHD_2"/>
    <property type="match status" value="1"/>
</dbReference>
<dbReference type="Pfam" id="PF13832">
    <property type="entry name" value="zf-HC5HC2H_2"/>
    <property type="match status" value="1"/>
</dbReference>
<evidence type="ECO:0000259" key="7">
    <source>
        <dbReference type="PROSITE" id="PS51805"/>
    </source>
</evidence>
<feature type="compositionally biased region" description="Basic and acidic residues" evidence="5">
    <location>
        <begin position="540"/>
        <end position="555"/>
    </location>
</feature>
<dbReference type="InterPro" id="IPR011011">
    <property type="entry name" value="Znf_FYVE_PHD"/>
</dbReference>
<keyword evidence="1" id="KW-0479">Metal-binding</keyword>
<dbReference type="PANTHER" id="PTHR13793:SF107">
    <property type="entry name" value="BROMODOMAIN-CONTAINING PROTEIN HOMOLOG"/>
    <property type="match status" value="1"/>
</dbReference>
<feature type="domain" description="PHD-type" evidence="6">
    <location>
        <begin position="169"/>
        <end position="222"/>
    </location>
</feature>
<evidence type="ECO:0000259" key="6">
    <source>
        <dbReference type="PROSITE" id="PS50016"/>
    </source>
</evidence>
<feature type="compositionally biased region" description="Basic and acidic residues" evidence="5">
    <location>
        <begin position="460"/>
        <end position="491"/>
    </location>
</feature>
<feature type="compositionally biased region" description="Basic and acidic residues" evidence="5">
    <location>
        <begin position="564"/>
        <end position="575"/>
    </location>
</feature>
<dbReference type="Proteomes" id="UP001295684">
    <property type="component" value="Unassembled WGS sequence"/>
</dbReference>
<dbReference type="AlphaFoldDB" id="A0AAD1Y4V0"/>
<organism evidence="8 9">
    <name type="scientific">Euplotes crassus</name>
    <dbReference type="NCBI Taxonomy" id="5936"/>
    <lineage>
        <taxon>Eukaryota</taxon>
        <taxon>Sar</taxon>
        <taxon>Alveolata</taxon>
        <taxon>Ciliophora</taxon>
        <taxon>Intramacronucleata</taxon>
        <taxon>Spirotrichea</taxon>
        <taxon>Hypotrichia</taxon>
        <taxon>Euplotida</taxon>
        <taxon>Euplotidae</taxon>
        <taxon>Moneuplotes</taxon>
    </lineage>
</organism>
<accession>A0AAD1Y4V0</accession>
<dbReference type="GO" id="GO:0006357">
    <property type="term" value="P:regulation of transcription by RNA polymerase II"/>
    <property type="evidence" value="ECO:0007669"/>
    <property type="project" value="TreeGrafter"/>
</dbReference>
<dbReference type="InterPro" id="IPR034732">
    <property type="entry name" value="EPHD"/>
</dbReference>
<evidence type="ECO:0000256" key="4">
    <source>
        <dbReference type="PROSITE-ProRule" id="PRU00146"/>
    </source>
</evidence>
<evidence type="ECO:0000313" key="9">
    <source>
        <dbReference type="Proteomes" id="UP001295684"/>
    </source>
</evidence>
<dbReference type="CDD" id="cd15492">
    <property type="entry name" value="PHD_BRPF_JADE_like"/>
    <property type="match status" value="1"/>
</dbReference>
<feature type="region of interest" description="Disordered" evidence="5">
    <location>
        <begin position="1"/>
        <end position="36"/>
    </location>
</feature>
<feature type="compositionally biased region" description="Acidic residues" evidence="5">
    <location>
        <begin position="398"/>
        <end position="408"/>
    </location>
</feature>
<dbReference type="EMBL" id="CAMPGE010026585">
    <property type="protein sequence ID" value="CAI2384265.1"/>
    <property type="molecule type" value="Genomic_DNA"/>
</dbReference>
<dbReference type="PROSITE" id="PS51805">
    <property type="entry name" value="EPHD"/>
    <property type="match status" value="1"/>
</dbReference>
<dbReference type="SUPFAM" id="SSF57903">
    <property type="entry name" value="FYVE/PHD zinc finger"/>
    <property type="match status" value="1"/>
</dbReference>
<feature type="compositionally biased region" description="Acidic residues" evidence="5">
    <location>
        <begin position="1"/>
        <end position="13"/>
    </location>
</feature>
<evidence type="ECO:0000256" key="2">
    <source>
        <dbReference type="ARBA" id="ARBA00022771"/>
    </source>
</evidence>
<protein>
    <submittedName>
        <fullName evidence="8">Uncharacterized protein</fullName>
    </submittedName>
</protein>
<dbReference type="SMART" id="SM00249">
    <property type="entry name" value="PHD"/>
    <property type="match status" value="2"/>
</dbReference>
<name>A0AAD1Y4V0_EUPCR</name>
<dbReference type="InterPro" id="IPR050701">
    <property type="entry name" value="Histone_Mod_Regulator"/>
</dbReference>
<sequence length="863" mass="99580">MDDLGGFDSDDDFGQPLNTFSQEGDLNFEEDSPGMVQVETGDDNKITFDLGDMDINDDLVGQDLADQPLDDTNIIDIQFDELEVDESSTGKLSEDEGDYKVEASTKEPEKCHELSSPFSNGLVALRVEVVKDDGGVKAEDLKESQFYKNKSENFEGVVEQKNLTGKDEDVVCEVCQSGVGYEGDEILFCEGCMIAVHQSCYGSEIAQDLPKTDWFCHRCVYSINSCIKPKEVKCSFCPVVEGPMKRINQKEWGHLVCLNWMAEIWYKNEKYKEGIMVNSLQSWRTQSKCKICKKKQGALILCDHGNCNYMFHPTCGIKEELILDFEETAELLNLPDDIEMCPIYCPKHLQKHIDDAKNGKEHQIIKKNKQPDSSLPAYDAEEDDLDFTDEGSLHSEDSECDLDLEQEDLGNVKKPKRGKNKKTDEEFKVEKELRKAEKERVKELKKAEREAKKEERRKRLQEEKEARAIERKRRNEERKAQKLRKEKEKRKVVIRKPQVLHKEEQSKATDKWKAFMQMGKKREQEIYQKKHARKIMKEKKRIEKENKKKKEEKKKCAVVVTKRPPVEKKQDKAQNEALEKAKKDYLQQKKRQEAAIIIKTAKVPKARLRNAPKTVVRKKPKETLVDPILKDIKVEQPEIPKKTEMKQVPQGKFKFQEEKEVVQKLQQKENKVEEEPKKEFVNKPFLVRRDVKIQQSMKNFCSKQNNQVVLKKEAPKIVEFTEKVAINPYFTNFKKPDPPNFGFKCSNGLQNSSKTLENPTIYISKDAFSCQNAAQTDQNIEIQKPELIKYALELLESHISTQKIDPELENTIKLGHTPHISFTICQNCKSCIPPTHIPPSTTPLHNEVTKEDTDSDLDDIIIS</sequence>
<reference evidence="8" key="1">
    <citation type="submission" date="2023-07" db="EMBL/GenBank/DDBJ databases">
        <authorList>
            <consortium name="AG Swart"/>
            <person name="Singh M."/>
            <person name="Singh A."/>
            <person name="Seah K."/>
            <person name="Emmerich C."/>
        </authorList>
    </citation>
    <scope>NUCLEOTIDE SEQUENCE</scope>
    <source>
        <strain evidence="8">DP1</strain>
    </source>
</reference>